<dbReference type="RefSeq" id="WP_097806071.1">
    <property type="nucleotide sequence ID" value="NZ_FXYH01000015.1"/>
</dbReference>
<protein>
    <submittedName>
        <fullName evidence="1">Uncharacterized protein</fullName>
    </submittedName>
</protein>
<evidence type="ECO:0000313" key="1">
    <source>
        <dbReference type="EMBL" id="SMX47686.1"/>
    </source>
</evidence>
<dbReference type="EMBL" id="FXYH01000015">
    <property type="protein sequence ID" value="SMX47686.1"/>
    <property type="molecule type" value="Genomic_DNA"/>
</dbReference>
<organism evidence="1 2">
    <name type="scientific">Pelagimonas varians</name>
    <dbReference type="NCBI Taxonomy" id="696760"/>
    <lineage>
        <taxon>Bacteria</taxon>
        <taxon>Pseudomonadati</taxon>
        <taxon>Pseudomonadota</taxon>
        <taxon>Alphaproteobacteria</taxon>
        <taxon>Rhodobacterales</taxon>
        <taxon>Roseobacteraceae</taxon>
        <taxon>Pelagimonas</taxon>
    </lineage>
</organism>
<sequence>MIYTWPADLRKPTRSTESCPSRYGRRYLSVARTLSLQMMLTRVQKQIFDQFHDVTLGFGTAYFWVPNPISDGWPMIAPDGEALLSPQDEPLVMAANWLCLMGDEPPLGGPLQGGLLHSRSRLCSCMLIMPIGTRRCGVHPTRPDGCPPIICFMARGQTGWGPIRSPSRFCFDDIG</sequence>
<dbReference type="OrthoDB" id="7858450at2"/>
<evidence type="ECO:0000313" key="2">
    <source>
        <dbReference type="Proteomes" id="UP000220836"/>
    </source>
</evidence>
<dbReference type="Proteomes" id="UP000220836">
    <property type="component" value="Unassembled WGS sequence"/>
</dbReference>
<dbReference type="AlphaFoldDB" id="A0A238L022"/>
<keyword evidence="2" id="KW-1185">Reference proteome</keyword>
<accession>A0A238L022</accession>
<reference evidence="1 2" key="1">
    <citation type="submission" date="2017-05" db="EMBL/GenBank/DDBJ databases">
        <authorList>
            <person name="Song R."/>
            <person name="Chenine A.L."/>
            <person name="Ruprecht R.M."/>
        </authorList>
    </citation>
    <scope>NUCLEOTIDE SEQUENCE [LARGE SCALE GENOMIC DNA]</scope>
    <source>
        <strain evidence="1 2">CECT 8663</strain>
    </source>
</reference>
<name>A0A238L022_9RHOB</name>
<gene>
    <name evidence="1" type="ORF">PEV8663_03611</name>
</gene>
<proteinExistence type="predicted"/>